<feature type="compositionally biased region" description="Basic and acidic residues" evidence="1">
    <location>
        <begin position="334"/>
        <end position="351"/>
    </location>
</feature>
<dbReference type="AlphaFoldDB" id="A0A4P7NVD5"/>
<evidence type="ECO:0000313" key="3">
    <source>
        <dbReference type="Proteomes" id="UP000294847"/>
    </source>
</evidence>
<feature type="compositionally biased region" description="Basic and acidic residues" evidence="1">
    <location>
        <begin position="444"/>
        <end position="458"/>
    </location>
</feature>
<feature type="region of interest" description="Disordered" evidence="1">
    <location>
        <begin position="291"/>
        <end position="355"/>
    </location>
</feature>
<feature type="region of interest" description="Disordered" evidence="1">
    <location>
        <begin position="432"/>
        <end position="458"/>
    </location>
</feature>
<organism evidence="2 3">
    <name type="scientific">Pyricularia oryzae</name>
    <name type="common">Rice blast fungus</name>
    <name type="synonym">Magnaporthe oryzae</name>
    <dbReference type="NCBI Taxonomy" id="318829"/>
    <lineage>
        <taxon>Eukaryota</taxon>
        <taxon>Fungi</taxon>
        <taxon>Dikarya</taxon>
        <taxon>Ascomycota</taxon>
        <taxon>Pezizomycotina</taxon>
        <taxon>Sordariomycetes</taxon>
        <taxon>Sordariomycetidae</taxon>
        <taxon>Magnaporthales</taxon>
        <taxon>Pyriculariaceae</taxon>
        <taxon>Pyricularia</taxon>
    </lineage>
</organism>
<dbReference type="UniPathway" id="UPA00139">
    <property type="reaction ID" value="UER00339"/>
</dbReference>
<sequence length="545" mass="58232">MAPEERKRHRRPSAADETNSDDDNDAPIVSPEDLVNLAFQQVPSLEPQPTPEIDPGSDSKIRHGTFDIHWDPRLSCRVVDFIGDIEVRRMRPAIRCPFHSTPVLSPHRVDVDPSVGGLASGSWGRLPKSDLAEEATHECLATICGATIPAPSLVPTASHENMVDSRPSQSRVSVYQYTLNKAKPKTSLRNDDGAFAFIPQTGPVTLDTELGLLELQVGDVGVVPAGIHLSISPSKTAGAEVLSGGCAGYVLEVVGTGFDLAADSDFAVASGPLSHEEGPLDADGKEWTHFVKDSSAPRPPTLPSYMTASGAIPAWMPPNPPPSHRNTARRPKQHEKEAEEKCDGGKSEPATDGKLNPLRQYTLAHGPLDVVAWEVEGSRCEDLPYKVRMSVPGPDQREPWPVLRADHGDGHVTELRMFDSRVQTPLWDAPNAAAAAASSGTSHVPDDAGAGDREKPRDGLNAAYGVIRGPKGDQAWRGLRAGDLVVQAPGAKDAAAAAVVSDPIPHSDPSQCHELLGFSFTFPGKLGFSEWALAEHPARISSTTT</sequence>
<protein>
    <submittedName>
        <fullName evidence="2">Uncharacterized protein</fullName>
    </submittedName>
</protein>
<evidence type="ECO:0000313" key="2">
    <source>
        <dbReference type="EMBL" id="QBZ66413.1"/>
    </source>
</evidence>
<dbReference type="Pfam" id="PF20510">
    <property type="entry name" value="HgmA_N"/>
    <property type="match status" value="1"/>
</dbReference>
<dbReference type="EMBL" id="CP034210">
    <property type="protein sequence ID" value="QBZ66413.1"/>
    <property type="molecule type" value="Genomic_DNA"/>
</dbReference>
<dbReference type="Proteomes" id="UP000294847">
    <property type="component" value="Chromosome 7"/>
</dbReference>
<gene>
    <name evidence="2" type="ORF">PoMZ_13390</name>
</gene>
<dbReference type="InterPro" id="IPR011051">
    <property type="entry name" value="RmlC_Cupin_sf"/>
</dbReference>
<evidence type="ECO:0000256" key="1">
    <source>
        <dbReference type="SAM" id="MobiDB-lite"/>
    </source>
</evidence>
<proteinExistence type="predicted"/>
<dbReference type="GO" id="GO:0006559">
    <property type="term" value="P:L-phenylalanine catabolic process"/>
    <property type="evidence" value="ECO:0007669"/>
    <property type="project" value="UniProtKB-UniPathway"/>
</dbReference>
<reference evidence="2 3" key="1">
    <citation type="journal article" date="2019" name="Mol. Biol. Evol.">
        <title>Blast fungal genomes show frequent chromosomal changes, gene gains and losses, and effector gene turnover.</title>
        <authorList>
            <person name="Gomez Luciano L.B."/>
            <person name="Jason Tsai I."/>
            <person name="Chuma I."/>
            <person name="Tosa Y."/>
            <person name="Chen Y.H."/>
            <person name="Li J.Y."/>
            <person name="Li M.Y."/>
            <person name="Jade Lu M.Y."/>
            <person name="Nakayashiki H."/>
            <person name="Li W.H."/>
        </authorList>
    </citation>
    <scope>NUCLEOTIDE SEQUENCE [LARGE SCALE GENOMIC DNA]</scope>
    <source>
        <strain evidence="2">MZ5-1-6</strain>
    </source>
</reference>
<feature type="region of interest" description="Disordered" evidence="1">
    <location>
        <begin position="1"/>
        <end position="32"/>
    </location>
</feature>
<accession>A0A4P7NVD5</accession>
<name>A0A4P7NVD5_PYROR</name>
<dbReference type="SUPFAM" id="SSF51182">
    <property type="entry name" value="RmlC-like cupins"/>
    <property type="match status" value="1"/>
</dbReference>
<dbReference type="InterPro" id="IPR046452">
    <property type="entry name" value="HgmA_N"/>
</dbReference>